<dbReference type="EMBL" id="MU858267">
    <property type="protein sequence ID" value="KAK4207918.1"/>
    <property type="molecule type" value="Genomic_DNA"/>
</dbReference>
<evidence type="ECO:0000313" key="3">
    <source>
        <dbReference type="EMBL" id="KAK4207918.1"/>
    </source>
</evidence>
<feature type="transmembrane region" description="Helical" evidence="1">
    <location>
        <begin position="114"/>
        <end position="131"/>
    </location>
</feature>
<evidence type="ECO:0000256" key="1">
    <source>
        <dbReference type="SAM" id="Phobius"/>
    </source>
</evidence>
<dbReference type="Proteomes" id="UP001301769">
    <property type="component" value="Unassembled WGS sequence"/>
</dbReference>
<gene>
    <name evidence="3" type="ORF">QBC37DRAFT_392416</name>
</gene>
<feature type="domain" description="Rhodopsin" evidence="2">
    <location>
        <begin position="47"/>
        <end position="304"/>
    </location>
</feature>
<keyword evidence="1" id="KW-0812">Transmembrane</keyword>
<reference evidence="3" key="1">
    <citation type="journal article" date="2023" name="Mol. Phylogenet. Evol.">
        <title>Genome-scale phylogeny and comparative genomics of the fungal order Sordariales.</title>
        <authorList>
            <person name="Hensen N."/>
            <person name="Bonometti L."/>
            <person name="Westerberg I."/>
            <person name="Brannstrom I.O."/>
            <person name="Guillou S."/>
            <person name="Cros-Aarteil S."/>
            <person name="Calhoun S."/>
            <person name="Haridas S."/>
            <person name="Kuo A."/>
            <person name="Mondo S."/>
            <person name="Pangilinan J."/>
            <person name="Riley R."/>
            <person name="LaButti K."/>
            <person name="Andreopoulos B."/>
            <person name="Lipzen A."/>
            <person name="Chen C."/>
            <person name="Yan M."/>
            <person name="Daum C."/>
            <person name="Ng V."/>
            <person name="Clum A."/>
            <person name="Steindorff A."/>
            <person name="Ohm R.A."/>
            <person name="Martin F."/>
            <person name="Silar P."/>
            <person name="Natvig D.O."/>
            <person name="Lalanne C."/>
            <person name="Gautier V."/>
            <person name="Ament-Velasquez S.L."/>
            <person name="Kruys A."/>
            <person name="Hutchinson M.I."/>
            <person name="Powell A.J."/>
            <person name="Barry K."/>
            <person name="Miller A.N."/>
            <person name="Grigoriev I.V."/>
            <person name="Debuchy R."/>
            <person name="Gladieux P."/>
            <person name="Hiltunen Thoren M."/>
            <person name="Johannesson H."/>
        </authorList>
    </citation>
    <scope>NUCLEOTIDE SEQUENCE</scope>
    <source>
        <strain evidence="3">PSN293</strain>
    </source>
</reference>
<evidence type="ECO:0000259" key="2">
    <source>
        <dbReference type="Pfam" id="PF20684"/>
    </source>
</evidence>
<dbReference type="InterPro" id="IPR049326">
    <property type="entry name" value="Rhodopsin_dom_fungi"/>
</dbReference>
<name>A0AAN6XVY2_9PEZI</name>
<feature type="transmembrane region" description="Helical" evidence="1">
    <location>
        <begin position="20"/>
        <end position="41"/>
    </location>
</feature>
<evidence type="ECO:0000313" key="4">
    <source>
        <dbReference type="Proteomes" id="UP001301769"/>
    </source>
</evidence>
<organism evidence="3 4">
    <name type="scientific">Rhypophila decipiens</name>
    <dbReference type="NCBI Taxonomy" id="261697"/>
    <lineage>
        <taxon>Eukaryota</taxon>
        <taxon>Fungi</taxon>
        <taxon>Dikarya</taxon>
        <taxon>Ascomycota</taxon>
        <taxon>Pezizomycotina</taxon>
        <taxon>Sordariomycetes</taxon>
        <taxon>Sordariomycetidae</taxon>
        <taxon>Sordariales</taxon>
        <taxon>Naviculisporaceae</taxon>
        <taxon>Rhypophila</taxon>
    </lineage>
</organism>
<dbReference type="Pfam" id="PF20684">
    <property type="entry name" value="Fung_rhodopsin"/>
    <property type="match status" value="1"/>
</dbReference>
<dbReference type="PANTHER" id="PTHR38794">
    <property type="entry name" value="INTEGRAL MEMBRANE PROTEIN"/>
    <property type="match status" value="1"/>
</dbReference>
<feature type="transmembrane region" description="Helical" evidence="1">
    <location>
        <begin position="61"/>
        <end position="85"/>
    </location>
</feature>
<keyword evidence="1" id="KW-1133">Transmembrane helix</keyword>
<dbReference type="PANTHER" id="PTHR38794:SF1">
    <property type="entry name" value="INTEGRAL MEMBRANE PROTEIN"/>
    <property type="match status" value="1"/>
</dbReference>
<reference evidence="3" key="2">
    <citation type="submission" date="2023-05" db="EMBL/GenBank/DDBJ databases">
        <authorList>
            <consortium name="Lawrence Berkeley National Laboratory"/>
            <person name="Steindorff A."/>
            <person name="Hensen N."/>
            <person name="Bonometti L."/>
            <person name="Westerberg I."/>
            <person name="Brannstrom I.O."/>
            <person name="Guillou S."/>
            <person name="Cros-Aarteil S."/>
            <person name="Calhoun S."/>
            <person name="Haridas S."/>
            <person name="Kuo A."/>
            <person name="Mondo S."/>
            <person name="Pangilinan J."/>
            <person name="Riley R."/>
            <person name="Labutti K."/>
            <person name="Andreopoulos B."/>
            <person name="Lipzen A."/>
            <person name="Chen C."/>
            <person name="Yanf M."/>
            <person name="Daum C."/>
            <person name="Ng V."/>
            <person name="Clum A."/>
            <person name="Ohm R."/>
            <person name="Martin F."/>
            <person name="Silar P."/>
            <person name="Natvig D."/>
            <person name="Lalanne C."/>
            <person name="Gautier V."/>
            <person name="Ament-Velasquez S.L."/>
            <person name="Kruys A."/>
            <person name="Hutchinson M.I."/>
            <person name="Powell A.J."/>
            <person name="Barry K."/>
            <person name="Miller A.N."/>
            <person name="Grigoriev I.V."/>
            <person name="Debuchy R."/>
            <person name="Gladieux P."/>
            <person name="Thoren M.H."/>
            <person name="Johannesson H."/>
        </authorList>
    </citation>
    <scope>NUCLEOTIDE SEQUENCE</scope>
    <source>
        <strain evidence="3">PSN293</strain>
    </source>
</reference>
<feature type="transmembrane region" description="Helical" evidence="1">
    <location>
        <begin position="200"/>
        <end position="225"/>
    </location>
</feature>
<keyword evidence="4" id="KW-1185">Reference proteome</keyword>
<proteinExistence type="predicted"/>
<dbReference type="AlphaFoldDB" id="A0AAN6XVY2"/>
<protein>
    <recommendedName>
        <fullName evidence="2">Rhodopsin domain-containing protein</fullName>
    </recommendedName>
</protein>
<feature type="transmembrane region" description="Helical" evidence="1">
    <location>
        <begin position="245"/>
        <end position="263"/>
    </location>
</feature>
<sequence>MEKPRQALGPTFLENNFLETHATGVSIAAWFLASTFLIFYLSGQTVKFVMLRRLRTDDYLLLIATKSYMISQLFGFGLTVSYWFAASNGLGNQPQTISETGLDGISKSLYAADMLYISTICCVKLSLLAFTRQLTIDDTQRRGILYLAAFVALLAVSADLASAFQCYKTGSQRWWKLSDPPVSGNGHDDDDRNQCFGRSAFWIVFTTFDMLTDLCIMLVPTAMVWMVNIPKKDKVTVMGCFAPRLLVMVAAASRLAYLLPAIGSGSPATGKSSNGLWVSVICTQLQVCLSISSACVPSVKPLFQAIEAGVWQADDLRRRGLSLEDLHSRGYLKSAAAASESSDLVMTGNNYGDFGVRDMALRARYAGRGEVLV</sequence>
<keyword evidence="1" id="KW-0472">Membrane</keyword>
<comment type="caution">
    <text evidence="3">The sequence shown here is derived from an EMBL/GenBank/DDBJ whole genome shotgun (WGS) entry which is preliminary data.</text>
</comment>
<accession>A0AAN6XVY2</accession>
<feature type="transmembrane region" description="Helical" evidence="1">
    <location>
        <begin position="143"/>
        <end position="164"/>
    </location>
</feature>